<reference evidence="2 3" key="1">
    <citation type="submission" date="2019-03" db="EMBL/GenBank/DDBJ databases">
        <title>Deep-cultivation of Planctomycetes and their phenomic and genomic characterization uncovers novel biology.</title>
        <authorList>
            <person name="Wiegand S."/>
            <person name="Jogler M."/>
            <person name="Boedeker C."/>
            <person name="Pinto D."/>
            <person name="Vollmers J."/>
            <person name="Rivas-Marin E."/>
            <person name="Kohn T."/>
            <person name="Peeters S.H."/>
            <person name="Heuer A."/>
            <person name="Rast P."/>
            <person name="Oberbeckmann S."/>
            <person name="Bunk B."/>
            <person name="Jeske O."/>
            <person name="Meyerdierks A."/>
            <person name="Storesund J.E."/>
            <person name="Kallscheuer N."/>
            <person name="Luecker S."/>
            <person name="Lage O.M."/>
            <person name="Pohl T."/>
            <person name="Merkel B.J."/>
            <person name="Hornburger P."/>
            <person name="Mueller R.-W."/>
            <person name="Bruemmer F."/>
            <person name="Labrenz M."/>
            <person name="Spormann A.M."/>
            <person name="Op den Camp H."/>
            <person name="Overmann J."/>
            <person name="Amann R."/>
            <person name="Jetten M.S.M."/>
            <person name="Mascher T."/>
            <person name="Medema M.H."/>
            <person name="Devos D.P."/>
            <person name="Kaster A.-K."/>
            <person name="Ovreas L."/>
            <person name="Rohde M."/>
            <person name="Galperin M.Y."/>
            <person name="Jogler C."/>
        </authorList>
    </citation>
    <scope>NUCLEOTIDE SEQUENCE [LARGE SCALE GENOMIC DNA]</scope>
    <source>
        <strain evidence="2 3">Enr13</strain>
    </source>
</reference>
<organism evidence="2 3">
    <name type="scientific">Stieleria neptunia</name>
    <dbReference type="NCBI Taxonomy" id="2527979"/>
    <lineage>
        <taxon>Bacteria</taxon>
        <taxon>Pseudomonadati</taxon>
        <taxon>Planctomycetota</taxon>
        <taxon>Planctomycetia</taxon>
        <taxon>Pirellulales</taxon>
        <taxon>Pirellulaceae</taxon>
        <taxon>Stieleria</taxon>
    </lineage>
</organism>
<dbReference type="InterPro" id="IPR046633">
    <property type="entry name" value="DUF6745"/>
</dbReference>
<dbReference type="InterPro" id="IPR032675">
    <property type="entry name" value="LRR_dom_sf"/>
</dbReference>
<dbReference type="Pfam" id="PF20530">
    <property type="entry name" value="DUF6745"/>
    <property type="match status" value="1"/>
</dbReference>
<dbReference type="RefSeq" id="WP_145388832.1">
    <property type="nucleotide sequence ID" value="NZ_CP037423.1"/>
</dbReference>
<dbReference type="AlphaFoldDB" id="A0A518HUH0"/>
<evidence type="ECO:0000313" key="2">
    <source>
        <dbReference type="EMBL" id="QDV44502.1"/>
    </source>
</evidence>
<dbReference type="KEGG" id="snep:Enr13x_43680"/>
<protein>
    <recommendedName>
        <fullName evidence="1">DUF6745 domain-containing protein</fullName>
    </recommendedName>
</protein>
<dbReference type="Proteomes" id="UP000319004">
    <property type="component" value="Chromosome"/>
</dbReference>
<sequence>MIMTPLQAREHVLAGESKAVRVDGSIDLSGTEVKTVPCSITCNDLDLSGTAITSLSSKVKVRSRLTLDNCKHLERLPTGLTCGSLSLRGCNFLDRLPERLNTWFLNASECPRLSVWPKEATIRNGNVHLRNCIEVRNLPRWLGPLGQLDLAGCVNLHEVPEGLRVSGWIDIGGSSIASLPNSLRTAPLRWRSVPVTHEIAFEPEKITSKQVLAEKNAELRRVMIERMGYLRFSEEVGAKELDQDTDAGGNRQLLQIELGDDEPLVGLACRCPSTNRQYFLRVPPQMKTCHQAAAWMAGFDDPSLYRPTIET</sequence>
<keyword evidence="3" id="KW-1185">Reference proteome</keyword>
<name>A0A518HUH0_9BACT</name>
<evidence type="ECO:0000313" key="3">
    <source>
        <dbReference type="Proteomes" id="UP000319004"/>
    </source>
</evidence>
<accession>A0A518HUH0</accession>
<evidence type="ECO:0000259" key="1">
    <source>
        <dbReference type="Pfam" id="PF20530"/>
    </source>
</evidence>
<gene>
    <name evidence="2" type="ORF">Enr13x_43680</name>
</gene>
<dbReference type="Gene3D" id="3.80.10.10">
    <property type="entry name" value="Ribonuclease Inhibitor"/>
    <property type="match status" value="1"/>
</dbReference>
<dbReference type="EMBL" id="CP037423">
    <property type="protein sequence ID" value="QDV44502.1"/>
    <property type="molecule type" value="Genomic_DNA"/>
</dbReference>
<feature type="domain" description="DUF6745" evidence="1">
    <location>
        <begin position="188"/>
        <end position="311"/>
    </location>
</feature>
<dbReference type="OrthoDB" id="871648at2"/>
<proteinExistence type="predicted"/>